<evidence type="ECO:0000313" key="3">
    <source>
        <dbReference type="Proteomes" id="UP000531594"/>
    </source>
</evidence>
<dbReference type="AlphaFoldDB" id="A0A7X0HUT6"/>
<keyword evidence="3" id="KW-1185">Reference proteome</keyword>
<organism evidence="2 3">
    <name type="scientific">Bacillus benzoevorans</name>
    <dbReference type="NCBI Taxonomy" id="1456"/>
    <lineage>
        <taxon>Bacteria</taxon>
        <taxon>Bacillati</taxon>
        <taxon>Bacillota</taxon>
        <taxon>Bacilli</taxon>
        <taxon>Bacillales</taxon>
        <taxon>Bacillaceae</taxon>
        <taxon>Bacillus</taxon>
    </lineage>
</organism>
<evidence type="ECO:0000313" key="2">
    <source>
        <dbReference type="EMBL" id="MBB6446312.1"/>
    </source>
</evidence>
<dbReference type="InterPro" id="IPR003032">
    <property type="entry name" value="Ryanodine_rcpt"/>
</dbReference>
<comment type="caution">
    <text evidence="2">The sequence shown here is derived from an EMBL/GenBank/DDBJ whole genome shotgun (WGS) entry which is preliminary data.</text>
</comment>
<dbReference type="Pfam" id="PF02026">
    <property type="entry name" value="RyR"/>
    <property type="match status" value="1"/>
</dbReference>
<dbReference type="Gene3D" id="6.20.350.10">
    <property type="match status" value="1"/>
</dbReference>
<name>A0A7X0HUT6_9BACI</name>
<feature type="domain" description="Ryanodine receptor Ryr" evidence="1">
    <location>
        <begin position="777"/>
        <end position="848"/>
    </location>
</feature>
<gene>
    <name evidence="2" type="ORF">HNR53_002969</name>
</gene>
<protein>
    <recommendedName>
        <fullName evidence="1">Ryanodine receptor Ryr domain-containing protein</fullName>
    </recommendedName>
</protein>
<evidence type="ECO:0000259" key="1">
    <source>
        <dbReference type="Pfam" id="PF02026"/>
    </source>
</evidence>
<accession>A0A7X0HUT6</accession>
<dbReference type="SUPFAM" id="SSF52540">
    <property type="entry name" value="P-loop containing nucleoside triphosphate hydrolases"/>
    <property type="match status" value="1"/>
</dbReference>
<dbReference type="InterPro" id="IPR027417">
    <property type="entry name" value="P-loop_NTPase"/>
</dbReference>
<dbReference type="EMBL" id="JACHGK010000010">
    <property type="protein sequence ID" value="MBB6446312.1"/>
    <property type="molecule type" value="Genomic_DNA"/>
</dbReference>
<proteinExistence type="predicted"/>
<sequence>MIMTKIKIAVSGDVCTNVLTWRTFNKNTKGYKWENSPYVHSITKEGGALLLSKLVSLACEDTVVSPKLTDTTCELPKELLQSSSELDLFSVTGEENDYHKVYRVKKFLGYSGPVSGKPELLPIVNDDENADMVIIHDEGNGFNSDEEFWPLAMKSSTTAPVIIYKLNNPTIPSKLWNQIEKYYMENTIVVIDADDFRAQGVNISKSLSWERTAIDFVWQINNNPNIAFLADCYHLIIHFGVEGAIYYHKTNTTAQSQLFFLPYAFEGDSIKENQGKMYGLSSCFVAGLTANLASGIKNKEELSRSIKEGIRSGIVATQKYFINGFGENVEARDFPSVSIFMEKDNDFIYKENVQDVNIRSTTQDCQSCWYIIKDKTSINLAEISYNIVKYGEQSALKFIPIAQFGKLKTVDRTEIEAYRSIKNLITEYVSTKSVSRPLSIAVFGTPGSGKSFGVTEVASSIAPNLIVKLDFNLSQFQDLTDLTNALHKVRDVSLMGKIPLVFFDEFDSSFQGKLGWLKYFLAPMQDGVFRVGDSIHPIGKAIFVFAGGTSSTYRQFCGEDIEDKSEYKQFLSEFKDAKGPDFISRLRGYVNILGPNQTDIKWDQLYIVRRAMLLRSLIERKTPYLIDASGEAQIDNGVLRALLKVPRYKHESRSMEAILEMSRLTNAMKWEQALLPSKEQLRLHVDEEQFYRYLMYDSFFSEKTDRIAAALYNNRALLCDNNRETKQFNEIKWENINEEVKTYIYNQIRHIPGALNKINYELMSVDEQPENIKFTDKEVEILAEFEHDRISLEKKEAGWKYGVNYDEDKKTDPMLISWANLDRYYKNHIIDSIMAWPESLAKSNFKIEQLRTLCYCETQMKLRNN</sequence>
<reference evidence="2 3" key="1">
    <citation type="submission" date="2020-08" db="EMBL/GenBank/DDBJ databases">
        <title>Genomic Encyclopedia of Type Strains, Phase IV (KMG-IV): sequencing the most valuable type-strain genomes for metagenomic binning, comparative biology and taxonomic classification.</title>
        <authorList>
            <person name="Goeker M."/>
        </authorList>
    </citation>
    <scope>NUCLEOTIDE SEQUENCE [LARGE SCALE GENOMIC DNA]</scope>
    <source>
        <strain evidence="2 3">DSM 5391</strain>
    </source>
</reference>
<dbReference type="Proteomes" id="UP000531594">
    <property type="component" value="Unassembled WGS sequence"/>
</dbReference>